<keyword evidence="1" id="KW-1133">Transmembrane helix</keyword>
<dbReference type="RefSeq" id="WP_166638970.1">
    <property type="nucleotide sequence ID" value="NZ_SNYR01000002.1"/>
</dbReference>
<sequence length="251" mass="28100">MNSFQTALAHVFAQEGGYVDHPHDPGGATKFGITRATLARFRGVKPATKLPKSAVRRLRKAEAAQIYYRYYWAPIWANRLPTGIAFCLFDFAVNSGPHRAVKMLQSIVQAPQDGRMGPVTFAAMKTFVATHNEIKLIDKLCTARLQFLKRLRHYPTFGRGWRRRVQSTRHNAQKLAKLNSTKMNGESRKMTYFQGYKTYITAALMLLIAIAQLAGVEVPAFDNASAGQLMMEAFAIIFLRKGLKDTASSVV</sequence>
<organism evidence="4 5">
    <name type="scientific">Maritalea mobilis</name>
    <dbReference type="NCBI Taxonomy" id="483324"/>
    <lineage>
        <taxon>Bacteria</taxon>
        <taxon>Pseudomonadati</taxon>
        <taxon>Pseudomonadota</taxon>
        <taxon>Alphaproteobacteria</taxon>
        <taxon>Hyphomicrobiales</taxon>
        <taxon>Devosiaceae</taxon>
        <taxon>Maritalea</taxon>
    </lineage>
</organism>
<keyword evidence="1" id="KW-0472">Membrane</keyword>
<evidence type="ECO:0000313" key="5">
    <source>
        <dbReference type="Proteomes" id="UP000295391"/>
    </source>
</evidence>
<dbReference type="SUPFAM" id="SSF53955">
    <property type="entry name" value="Lysozyme-like"/>
    <property type="match status" value="1"/>
</dbReference>
<accession>A0A4R6VNP2</accession>
<reference evidence="4 5" key="1">
    <citation type="submission" date="2019-03" db="EMBL/GenBank/DDBJ databases">
        <title>Genomic Encyclopedia of Type Strains, Phase III (KMG-III): the genomes of soil and plant-associated and newly described type strains.</title>
        <authorList>
            <person name="Whitman W."/>
        </authorList>
    </citation>
    <scope>NUCLEOTIDE SEQUENCE [LARGE SCALE GENOMIC DNA]</scope>
    <source>
        <strain evidence="4 5">CGMCC 1.7002</strain>
    </source>
</reference>
<dbReference type="EMBL" id="SNYR01000002">
    <property type="protein sequence ID" value="TDQ63813.1"/>
    <property type="molecule type" value="Genomic_DNA"/>
</dbReference>
<comment type="caution">
    <text evidence="4">The sequence shown here is derived from an EMBL/GenBank/DDBJ whole genome shotgun (WGS) entry which is preliminary data.</text>
</comment>
<dbReference type="InterPro" id="IPR018537">
    <property type="entry name" value="Peptidoglycan-bd_3"/>
</dbReference>
<feature type="transmembrane region" description="Helical" evidence="1">
    <location>
        <begin position="196"/>
        <end position="214"/>
    </location>
</feature>
<evidence type="ECO:0000313" key="4">
    <source>
        <dbReference type="EMBL" id="TDQ63813.1"/>
    </source>
</evidence>
<dbReference type="AlphaFoldDB" id="A0A4R6VNP2"/>
<evidence type="ECO:0000259" key="3">
    <source>
        <dbReference type="Pfam" id="PF09374"/>
    </source>
</evidence>
<evidence type="ECO:0000256" key="1">
    <source>
        <dbReference type="SAM" id="Phobius"/>
    </source>
</evidence>
<gene>
    <name evidence="4" type="ORF">ATL17_1821</name>
</gene>
<feature type="domain" description="Peptidoglycan binding" evidence="3">
    <location>
        <begin position="99"/>
        <end position="164"/>
    </location>
</feature>
<dbReference type="Pfam" id="PF05838">
    <property type="entry name" value="Glyco_hydro_108"/>
    <property type="match status" value="1"/>
</dbReference>
<keyword evidence="5" id="KW-1185">Reference proteome</keyword>
<dbReference type="Pfam" id="PF09374">
    <property type="entry name" value="PG_binding_3"/>
    <property type="match status" value="1"/>
</dbReference>
<protein>
    <submittedName>
        <fullName evidence="4">Putative peptidoglycan binding protein</fullName>
    </submittedName>
</protein>
<dbReference type="Gene3D" id="1.20.141.10">
    <property type="entry name" value="Chitosanase, subunit A, domain 1"/>
    <property type="match status" value="1"/>
</dbReference>
<name>A0A4R6VNP2_9HYPH</name>
<dbReference type="InterPro" id="IPR008565">
    <property type="entry name" value="TtsA-like_GH18_dom"/>
</dbReference>
<dbReference type="CDD" id="cd13926">
    <property type="entry name" value="N-acetylmuramidase_GH108"/>
    <property type="match status" value="1"/>
</dbReference>
<feature type="domain" description="TtsA-like Glycoside hydrolase family 108" evidence="2">
    <location>
        <begin position="9"/>
        <end position="96"/>
    </location>
</feature>
<evidence type="ECO:0000259" key="2">
    <source>
        <dbReference type="Pfam" id="PF05838"/>
    </source>
</evidence>
<keyword evidence="1" id="KW-0812">Transmembrane</keyword>
<dbReference type="Proteomes" id="UP000295391">
    <property type="component" value="Unassembled WGS sequence"/>
</dbReference>
<proteinExistence type="predicted"/>
<dbReference type="InterPro" id="IPR023346">
    <property type="entry name" value="Lysozyme-like_dom_sf"/>
</dbReference>